<keyword evidence="2" id="KW-0812">Transmembrane</keyword>
<keyword evidence="2" id="KW-0472">Membrane</keyword>
<proteinExistence type="predicted"/>
<feature type="transmembrane region" description="Helical" evidence="2">
    <location>
        <begin position="74"/>
        <end position="98"/>
    </location>
</feature>
<accession>A0A3S5FFS6</accession>
<evidence type="ECO:0000256" key="1">
    <source>
        <dbReference type="SAM" id="MobiDB-lite"/>
    </source>
</evidence>
<dbReference type="Proteomes" id="UP000784294">
    <property type="component" value="Unassembled WGS sequence"/>
</dbReference>
<evidence type="ECO:0000256" key="2">
    <source>
        <dbReference type="SAM" id="Phobius"/>
    </source>
</evidence>
<evidence type="ECO:0000313" key="4">
    <source>
        <dbReference type="Proteomes" id="UP000784294"/>
    </source>
</evidence>
<name>A0A3S5FFS6_9PLAT</name>
<evidence type="ECO:0000313" key="3">
    <source>
        <dbReference type="EMBL" id="VEL33649.1"/>
    </source>
</evidence>
<keyword evidence="2" id="KW-1133">Transmembrane helix</keyword>
<feature type="region of interest" description="Disordered" evidence="1">
    <location>
        <begin position="34"/>
        <end position="53"/>
    </location>
</feature>
<reference evidence="3" key="1">
    <citation type="submission" date="2018-11" db="EMBL/GenBank/DDBJ databases">
        <authorList>
            <consortium name="Pathogen Informatics"/>
        </authorList>
    </citation>
    <scope>NUCLEOTIDE SEQUENCE</scope>
</reference>
<protein>
    <submittedName>
        <fullName evidence="3">Uncharacterized protein</fullName>
    </submittedName>
</protein>
<feature type="compositionally biased region" description="Basic and acidic residues" evidence="1">
    <location>
        <begin position="40"/>
        <end position="49"/>
    </location>
</feature>
<sequence length="206" mass="23498">MILFPRNLQPDSLSPVLLQASLCVYSFNPNNARPYARNQSEPRRPDKASLNRPGHSALISMSRYGNRKSVTRPVLSFSVSLVAWLALLQVLLATAVLFPVGEAAAHDGLDENETTPVSLEKRNFLVDSRLGKRTSYLLAPRYHQNKRNFLVDSRLGKRNFLIDSRLGKRDEREEYENEEDFYAGGLLPESRRPRKRNFLLDSRLGK</sequence>
<dbReference type="EMBL" id="CAAALY010246155">
    <property type="protein sequence ID" value="VEL33649.1"/>
    <property type="molecule type" value="Genomic_DNA"/>
</dbReference>
<gene>
    <name evidence="3" type="ORF">PXEA_LOCUS27089</name>
</gene>
<organism evidence="3 4">
    <name type="scientific">Protopolystoma xenopodis</name>
    <dbReference type="NCBI Taxonomy" id="117903"/>
    <lineage>
        <taxon>Eukaryota</taxon>
        <taxon>Metazoa</taxon>
        <taxon>Spiralia</taxon>
        <taxon>Lophotrochozoa</taxon>
        <taxon>Platyhelminthes</taxon>
        <taxon>Monogenea</taxon>
        <taxon>Polyopisthocotylea</taxon>
        <taxon>Polystomatidea</taxon>
        <taxon>Polystomatidae</taxon>
        <taxon>Protopolystoma</taxon>
    </lineage>
</organism>
<comment type="caution">
    <text evidence="3">The sequence shown here is derived from an EMBL/GenBank/DDBJ whole genome shotgun (WGS) entry which is preliminary data.</text>
</comment>
<keyword evidence="4" id="KW-1185">Reference proteome</keyword>
<dbReference type="AlphaFoldDB" id="A0A3S5FFS6"/>